<dbReference type="AlphaFoldDB" id="A0A5N6PKU9"/>
<feature type="compositionally biased region" description="Polar residues" evidence="1">
    <location>
        <begin position="279"/>
        <end position="300"/>
    </location>
</feature>
<dbReference type="EMBL" id="SZYD01000004">
    <property type="protein sequence ID" value="KAD6454563.1"/>
    <property type="molecule type" value="Genomic_DNA"/>
</dbReference>
<sequence length="416" mass="46105">MVLEPQKAPLSIPDPIHQPYSPLRSPMATTVITLSTHTNFPIQLTTDNFTSWRKQVLATLTGLELEQFVDGRTEPPPQTLDGKLNPAHRLWVRQDQILLGALLGSCSPTILAIVSSAETSRELFKRLTDTYAGVSRSRIISLRAKLATTTKGNKPVADYLREMKSIADELALAQKPVDEDDLVIHIITHLGDDYKQVTTAVKMRDTPVTFSDLFEKLVDHERTRLETRTSIPLTTVNITQKQGSQSYGRAYSRPQSYGHGHDTKECRKLTRFLQDHHISTQPSSVNPTINSSMATSSHTQPPMFDSGASNHAAYDSSLLHTLSEYGGPGEIVLGKGKTLSISHTGKTSILTASRPLNLQDVLLVPQLRNNIVSVAKVCKTNQVSVEFFPSHFFVKDLHTGERLMQGVNINDVYYAN</sequence>
<dbReference type="Pfam" id="PF22936">
    <property type="entry name" value="Pol_BBD"/>
    <property type="match status" value="1"/>
</dbReference>
<keyword evidence="4" id="KW-1185">Reference proteome</keyword>
<name>A0A5N6PKU9_9ASTR</name>
<dbReference type="InterPro" id="IPR054722">
    <property type="entry name" value="PolX-like_BBD"/>
</dbReference>
<evidence type="ECO:0000259" key="2">
    <source>
        <dbReference type="Pfam" id="PF22936"/>
    </source>
</evidence>
<dbReference type="PANTHER" id="PTHR47481:SF43">
    <property type="entry name" value="RETROTRANSPOSON COPIA-LIKE N-TERMINAL DOMAIN-CONTAINING PROTEIN"/>
    <property type="match status" value="1"/>
</dbReference>
<dbReference type="PANTHER" id="PTHR47481">
    <property type="match status" value="1"/>
</dbReference>
<dbReference type="OrthoDB" id="1912561at2759"/>
<evidence type="ECO:0000313" key="4">
    <source>
        <dbReference type="Proteomes" id="UP000326396"/>
    </source>
</evidence>
<dbReference type="Proteomes" id="UP000326396">
    <property type="component" value="Linkage Group LG12"/>
</dbReference>
<accession>A0A5N6PKU9</accession>
<evidence type="ECO:0000256" key="1">
    <source>
        <dbReference type="SAM" id="MobiDB-lite"/>
    </source>
</evidence>
<evidence type="ECO:0000313" key="3">
    <source>
        <dbReference type="EMBL" id="KAD6454563.1"/>
    </source>
</evidence>
<comment type="caution">
    <text evidence="3">The sequence shown here is derived from an EMBL/GenBank/DDBJ whole genome shotgun (WGS) entry which is preliminary data.</text>
</comment>
<feature type="domain" description="Retrovirus-related Pol polyprotein from transposon TNT 1-94-like beta-barrel" evidence="2">
    <location>
        <begin position="304"/>
        <end position="379"/>
    </location>
</feature>
<reference evidence="3 4" key="1">
    <citation type="submission" date="2019-05" db="EMBL/GenBank/DDBJ databases">
        <title>Mikania micrantha, genome provides insights into the molecular mechanism of rapid growth.</title>
        <authorList>
            <person name="Liu B."/>
        </authorList>
    </citation>
    <scope>NUCLEOTIDE SEQUENCE [LARGE SCALE GENOMIC DNA]</scope>
    <source>
        <strain evidence="3">NLD-2019</strain>
        <tissue evidence="3">Leaf</tissue>
    </source>
</reference>
<feature type="region of interest" description="Disordered" evidence="1">
    <location>
        <begin position="279"/>
        <end position="309"/>
    </location>
</feature>
<protein>
    <recommendedName>
        <fullName evidence="2">Retrovirus-related Pol polyprotein from transposon TNT 1-94-like beta-barrel domain-containing protein</fullName>
    </recommendedName>
</protein>
<organism evidence="3 4">
    <name type="scientific">Mikania micrantha</name>
    <name type="common">bitter vine</name>
    <dbReference type="NCBI Taxonomy" id="192012"/>
    <lineage>
        <taxon>Eukaryota</taxon>
        <taxon>Viridiplantae</taxon>
        <taxon>Streptophyta</taxon>
        <taxon>Embryophyta</taxon>
        <taxon>Tracheophyta</taxon>
        <taxon>Spermatophyta</taxon>
        <taxon>Magnoliopsida</taxon>
        <taxon>eudicotyledons</taxon>
        <taxon>Gunneridae</taxon>
        <taxon>Pentapetalae</taxon>
        <taxon>asterids</taxon>
        <taxon>campanulids</taxon>
        <taxon>Asterales</taxon>
        <taxon>Asteraceae</taxon>
        <taxon>Asteroideae</taxon>
        <taxon>Heliantheae alliance</taxon>
        <taxon>Eupatorieae</taxon>
        <taxon>Mikania</taxon>
    </lineage>
</organism>
<proteinExistence type="predicted"/>
<gene>
    <name evidence="3" type="ORF">E3N88_09269</name>
</gene>
<dbReference type="Pfam" id="PF14223">
    <property type="entry name" value="Retrotran_gag_2"/>
    <property type="match status" value="1"/>
</dbReference>